<protein>
    <recommendedName>
        <fullName evidence="3">Lantibiotic</fullName>
    </recommendedName>
</protein>
<name>A0ABN2SNG1_9PSEU</name>
<reference evidence="1 2" key="1">
    <citation type="journal article" date="2019" name="Int. J. Syst. Evol. Microbiol.">
        <title>The Global Catalogue of Microorganisms (GCM) 10K type strain sequencing project: providing services to taxonomists for standard genome sequencing and annotation.</title>
        <authorList>
            <consortium name="The Broad Institute Genomics Platform"/>
            <consortium name="The Broad Institute Genome Sequencing Center for Infectious Disease"/>
            <person name="Wu L."/>
            <person name="Ma J."/>
        </authorList>
    </citation>
    <scope>NUCLEOTIDE SEQUENCE [LARGE SCALE GENOMIC DNA]</scope>
    <source>
        <strain evidence="1 2">JCM 14545</strain>
    </source>
</reference>
<evidence type="ECO:0000313" key="2">
    <source>
        <dbReference type="Proteomes" id="UP001501116"/>
    </source>
</evidence>
<organism evidence="1 2">
    <name type="scientific">Amycolatopsis minnesotensis</name>
    <dbReference type="NCBI Taxonomy" id="337894"/>
    <lineage>
        <taxon>Bacteria</taxon>
        <taxon>Bacillati</taxon>
        <taxon>Actinomycetota</taxon>
        <taxon>Actinomycetes</taxon>
        <taxon>Pseudonocardiales</taxon>
        <taxon>Pseudonocardiaceae</taxon>
        <taxon>Amycolatopsis</taxon>
    </lineage>
</organism>
<gene>
    <name evidence="1" type="ORF">GCM10009754_80080</name>
</gene>
<evidence type="ECO:0000313" key="1">
    <source>
        <dbReference type="EMBL" id="GAA1989791.1"/>
    </source>
</evidence>
<sequence>MLTEIADPIGRIELTDLDLEETAATADLAALTGAACTVNSVFAPECSSQVIC</sequence>
<dbReference type="EMBL" id="BAAANN010000053">
    <property type="protein sequence ID" value="GAA1989791.1"/>
    <property type="molecule type" value="Genomic_DNA"/>
</dbReference>
<comment type="caution">
    <text evidence="1">The sequence shown here is derived from an EMBL/GenBank/DDBJ whole genome shotgun (WGS) entry which is preliminary data.</text>
</comment>
<dbReference type="Proteomes" id="UP001501116">
    <property type="component" value="Unassembled WGS sequence"/>
</dbReference>
<accession>A0ABN2SNG1</accession>
<evidence type="ECO:0008006" key="3">
    <source>
        <dbReference type="Google" id="ProtNLM"/>
    </source>
</evidence>
<proteinExistence type="predicted"/>
<dbReference type="RefSeq" id="WP_344430856.1">
    <property type="nucleotide sequence ID" value="NZ_BAAANN010000053.1"/>
</dbReference>
<keyword evidence="2" id="KW-1185">Reference proteome</keyword>